<dbReference type="SUPFAM" id="SSF56524">
    <property type="entry name" value="Oxidoreductase molybdopterin-binding domain"/>
    <property type="match status" value="1"/>
</dbReference>
<dbReference type="InterPro" id="IPR036374">
    <property type="entry name" value="OxRdtase_Mopterin-bd_sf"/>
</dbReference>
<accession>A0ABU3K506</accession>
<dbReference type="EMBL" id="JAQOUE010000001">
    <property type="protein sequence ID" value="MDT7041438.1"/>
    <property type="molecule type" value="Genomic_DNA"/>
</dbReference>
<feature type="domain" description="Oxidoreductase molybdopterin-binding" evidence="1">
    <location>
        <begin position="54"/>
        <end position="197"/>
    </location>
</feature>
<dbReference type="Gene3D" id="3.90.420.10">
    <property type="entry name" value="Oxidoreductase, molybdopterin-binding domain"/>
    <property type="match status" value="1"/>
</dbReference>
<keyword evidence="3" id="KW-1185">Reference proteome</keyword>
<dbReference type="Pfam" id="PF00174">
    <property type="entry name" value="Oxidored_molyb"/>
    <property type="match status" value="1"/>
</dbReference>
<organism evidence="2 3">
    <name type="scientific">Candidatus Nitronereus thalassa</name>
    <dbReference type="NCBI Taxonomy" id="3020898"/>
    <lineage>
        <taxon>Bacteria</taxon>
        <taxon>Pseudomonadati</taxon>
        <taxon>Nitrospirota</taxon>
        <taxon>Nitrospiria</taxon>
        <taxon>Nitrospirales</taxon>
        <taxon>Nitrospiraceae</taxon>
        <taxon>Candidatus Nitronereus</taxon>
    </lineage>
</organism>
<name>A0ABU3K506_9BACT</name>
<comment type="caution">
    <text evidence="2">The sequence shown here is derived from an EMBL/GenBank/DDBJ whole genome shotgun (WGS) entry which is preliminary data.</text>
</comment>
<dbReference type="Proteomes" id="UP001250932">
    <property type="component" value="Unassembled WGS sequence"/>
</dbReference>
<sequence length="215" mass="25472">MEYNEKTIQAKQKMAQHRREFSCREVDEYSDDPRLPPGQHIVNNWPVLDLGYKPDVKLEDWKLTVDGLVTNPITWNWDEYQAQPQQPFTSDFHCVTSWSQFDMEWLGVSFRHLLSVVQPKPEAKYVLFESYDDYTTNLPLSVCNDDDVFLVHTWNHRPLTRNHGGPVRMIIPKRYAWKGAKWIKKISFAQKDQKGFWEVRGYSNTALPWENDRHG</sequence>
<evidence type="ECO:0000313" key="2">
    <source>
        <dbReference type="EMBL" id="MDT7041438.1"/>
    </source>
</evidence>
<proteinExistence type="predicted"/>
<dbReference type="InterPro" id="IPR000572">
    <property type="entry name" value="OxRdtase_Mopterin-bd_dom"/>
</dbReference>
<dbReference type="RefSeq" id="WP_313831791.1">
    <property type="nucleotide sequence ID" value="NZ_JAQOUE010000001.1"/>
</dbReference>
<reference evidence="2 3" key="1">
    <citation type="journal article" date="2023" name="ISME J.">
        <title>Cultivation and genomic characterization of novel and ubiquitous marine nitrite-oxidizing bacteria from the Nitrospirales.</title>
        <authorList>
            <person name="Mueller A.J."/>
            <person name="Daebeler A."/>
            <person name="Herbold C.W."/>
            <person name="Kirkegaard R.H."/>
            <person name="Daims H."/>
        </authorList>
    </citation>
    <scope>NUCLEOTIDE SEQUENCE [LARGE SCALE GENOMIC DNA]</scope>
    <source>
        <strain evidence="2 3">EB</strain>
    </source>
</reference>
<evidence type="ECO:0000259" key="1">
    <source>
        <dbReference type="Pfam" id="PF00174"/>
    </source>
</evidence>
<dbReference type="PANTHER" id="PTHR43032">
    <property type="entry name" value="PROTEIN-METHIONINE-SULFOXIDE REDUCTASE"/>
    <property type="match status" value="1"/>
</dbReference>
<dbReference type="PANTHER" id="PTHR43032:SF4">
    <property type="entry name" value="OXIDOREDUCTASE MOLYBDOPTERIN-BINDING DOMAIN-CONTAINING PROTEIN"/>
    <property type="match status" value="1"/>
</dbReference>
<protein>
    <submittedName>
        <fullName evidence="2">Molybdopterin-dependent oxidoreductase</fullName>
    </submittedName>
</protein>
<gene>
    <name evidence="2" type="ORF">PPG34_03700</name>
</gene>
<evidence type="ECO:0000313" key="3">
    <source>
        <dbReference type="Proteomes" id="UP001250932"/>
    </source>
</evidence>